<dbReference type="EMBL" id="JACCJC010000031">
    <property type="protein sequence ID" value="KAF6234308.1"/>
    <property type="molecule type" value="Genomic_DNA"/>
</dbReference>
<gene>
    <name evidence="2" type="ORF">HO173_007502</name>
</gene>
<feature type="compositionally biased region" description="Polar residues" evidence="1">
    <location>
        <begin position="1"/>
        <end position="10"/>
    </location>
</feature>
<organism evidence="2 3">
    <name type="scientific">Letharia columbiana</name>
    <dbReference type="NCBI Taxonomy" id="112416"/>
    <lineage>
        <taxon>Eukaryota</taxon>
        <taxon>Fungi</taxon>
        <taxon>Dikarya</taxon>
        <taxon>Ascomycota</taxon>
        <taxon>Pezizomycotina</taxon>
        <taxon>Lecanoromycetes</taxon>
        <taxon>OSLEUM clade</taxon>
        <taxon>Lecanoromycetidae</taxon>
        <taxon>Lecanorales</taxon>
        <taxon>Lecanorineae</taxon>
        <taxon>Parmeliaceae</taxon>
        <taxon>Letharia</taxon>
    </lineage>
</organism>
<dbReference type="RefSeq" id="XP_037163708.1">
    <property type="nucleotide sequence ID" value="XM_037309405.1"/>
</dbReference>
<reference evidence="2 3" key="1">
    <citation type="journal article" date="2020" name="Genomics">
        <title>Complete, high-quality genomes from long-read metagenomic sequencing of two wolf lichen thalli reveals enigmatic genome architecture.</title>
        <authorList>
            <person name="McKenzie S.K."/>
            <person name="Walston R.F."/>
            <person name="Allen J.L."/>
        </authorList>
    </citation>
    <scope>NUCLEOTIDE SEQUENCE [LARGE SCALE GENOMIC DNA]</scope>
    <source>
        <strain evidence="2">WasteWater2</strain>
    </source>
</reference>
<evidence type="ECO:0000313" key="3">
    <source>
        <dbReference type="Proteomes" id="UP000578531"/>
    </source>
</evidence>
<dbReference type="GeneID" id="59289158"/>
<comment type="caution">
    <text evidence="2">The sequence shown here is derived from an EMBL/GenBank/DDBJ whole genome shotgun (WGS) entry which is preliminary data.</text>
</comment>
<keyword evidence="3" id="KW-1185">Reference proteome</keyword>
<protein>
    <submittedName>
        <fullName evidence="2">Uncharacterized protein</fullName>
    </submittedName>
</protein>
<feature type="region of interest" description="Disordered" evidence="1">
    <location>
        <begin position="1"/>
        <end position="31"/>
    </location>
</feature>
<evidence type="ECO:0000313" key="2">
    <source>
        <dbReference type="EMBL" id="KAF6234308.1"/>
    </source>
</evidence>
<dbReference type="AlphaFoldDB" id="A0A8H6FT87"/>
<name>A0A8H6FT87_9LECA</name>
<sequence length="162" mass="18095">MRTLTAQPTEVPNARPADFDMAASEGQPDSQVDCDQTIMSKRRPGVTIANAVGWQVQNHDGFVKSYISTMRYGPFSEQCETWRRISQWSSMLRCVILGDSDPVIISDEFTDDVKSILGPAQVNFLICGAGHDLPMTKSREVLRHLVEFEDVRSKSDVDRSAT</sequence>
<dbReference type="Proteomes" id="UP000578531">
    <property type="component" value="Unassembled WGS sequence"/>
</dbReference>
<accession>A0A8H6FT87</accession>
<proteinExistence type="predicted"/>
<dbReference type="OrthoDB" id="408373at2759"/>
<evidence type="ECO:0000256" key="1">
    <source>
        <dbReference type="SAM" id="MobiDB-lite"/>
    </source>
</evidence>